<dbReference type="InterPro" id="IPR020472">
    <property type="entry name" value="WD40_PAC1"/>
</dbReference>
<dbReference type="GO" id="GO:0005737">
    <property type="term" value="C:cytoplasm"/>
    <property type="evidence" value="ECO:0007669"/>
    <property type="project" value="UniProtKB-SubCell"/>
</dbReference>
<feature type="region of interest" description="Disordered" evidence="6">
    <location>
        <begin position="488"/>
        <end position="536"/>
    </location>
</feature>
<dbReference type="PANTHER" id="PTHR19849:SF0">
    <property type="entry name" value="PHOSPHOLIPASE A-2-ACTIVATING PROTEIN"/>
    <property type="match status" value="1"/>
</dbReference>
<accession>A0AAN6GC46</accession>
<comment type="subcellular location">
    <subcellularLocation>
        <location evidence="1">Cytoplasm</location>
    </subcellularLocation>
</comment>
<dbReference type="Gene3D" id="1.25.10.10">
    <property type="entry name" value="Leucine-rich Repeat Variant"/>
    <property type="match status" value="1"/>
</dbReference>
<keyword evidence="10" id="KW-1185">Reference proteome</keyword>
<keyword evidence="3 5" id="KW-0853">WD repeat</keyword>
<dbReference type="SUPFAM" id="SSF50978">
    <property type="entry name" value="WD40 repeat-like"/>
    <property type="match status" value="1"/>
</dbReference>
<feature type="repeat" description="WD" evidence="5">
    <location>
        <begin position="11"/>
        <end position="46"/>
    </location>
</feature>
<dbReference type="EMBL" id="JAPDMQ010000258">
    <property type="protein sequence ID" value="KAK0528935.1"/>
    <property type="molecule type" value="Genomic_DNA"/>
</dbReference>
<sequence length="811" mass="86069">MDQPFKLSVQLQGHEGDVRSLAAHTLPDSGKALLLSGSRDGTARLWAAEGPNARAFEAPTVLSTHAGYVNATAFFEDAEGNFAALSAGKEKVINAFEVKMDAAGTVKVQERPSMTLIGHSDNICALHTRKGTIASGSWDSTARVWKDWACVAELKGHTNAVWAVLLVDDDRVLTAGADKTIRLWSISNHAKPIATFSGHDDAVRGLTLLSGGQSFASCGNDGIINLYSLAGLEEGKPNPPFQTLSGHTSFVYSLAILPGGSGEMVSSGEDRTVRVWRDGNLIQTITIPAISVWAVATLDNGDIACGSSDSAVRVFTRDAKRVAESAELESFDKTVASQTLNKSQVGDVKKDDLPGTEALSQPGTKEGQTKMVRNGDIVEAHQWDAGAGRWNKIGEVVGGVGSGQKKLYEGREYDYVFDVDIQDGVPPLKLPYNLTENPYMAAARFLEKNDLPATYIDQVVQFIEKNTEAVNIGATDYVDPYTGASRYTGSAQPAGSRSAPGPSGTGAGSGQYTGFNNVDPFTQSSRPAAPSQSTATPSVIPVKVPLTFTQVNYAPLKAKLIQLGEQLTASGVSSATADVQQIQALIGTLESSSDQAPKVAALEKALQSWPAASRFPLLDLLRVVALQQSKANSALSIASAALGAAEWSSEWPEGDLAAAKARDTNSMLALRAVANLLGGKAAKDGLESQAEELLNQLRSSNYSHLNKNGRIALATIALNFSVIAVTKKEQVHYAPALLDLVVDILSKESGEPEAVYRTLVALGNLFVAKSAELLPTDEVAIAKEMLAHWAETLPEPRFARLSAEILKKTSI</sequence>
<evidence type="ECO:0000259" key="7">
    <source>
        <dbReference type="PROSITE" id="PS51394"/>
    </source>
</evidence>
<evidence type="ECO:0000313" key="10">
    <source>
        <dbReference type="Proteomes" id="UP001176521"/>
    </source>
</evidence>
<evidence type="ECO:0000256" key="2">
    <source>
        <dbReference type="ARBA" id="ARBA00022490"/>
    </source>
</evidence>
<evidence type="ECO:0000256" key="1">
    <source>
        <dbReference type="ARBA" id="ARBA00004496"/>
    </source>
</evidence>
<dbReference type="CDD" id="cd00200">
    <property type="entry name" value="WD40"/>
    <property type="match status" value="1"/>
</dbReference>
<dbReference type="AlphaFoldDB" id="A0AAN6GC46"/>
<dbReference type="PROSITE" id="PS50082">
    <property type="entry name" value="WD_REPEATS_2"/>
    <property type="match status" value="4"/>
</dbReference>
<comment type="caution">
    <text evidence="9">The sequence shown here is derived from an EMBL/GenBank/DDBJ whole genome shotgun (WGS) entry which is preliminary data.</text>
</comment>
<dbReference type="PANTHER" id="PTHR19849">
    <property type="entry name" value="PHOSPHOLIPASE A-2-ACTIVATING PROTEIN"/>
    <property type="match status" value="1"/>
</dbReference>
<dbReference type="Proteomes" id="UP001176521">
    <property type="component" value="Unassembled WGS sequence"/>
</dbReference>
<organism evidence="9 10">
    <name type="scientific">Tilletia horrida</name>
    <dbReference type="NCBI Taxonomy" id="155126"/>
    <lineage>
        <taxon>Eukaryota</taxon>
        <taxon>Fungi</taxon>
        <taxon>Dikarya</taxon>
        <taxon>Basidiomycota</taxon>
        <taxon>Ustilaginomycotina</taxon>
        <taxon>Exobasidiomycetes</taxon>
        <taxon>Tilletiales</taxon>
        <taxon>Tilletiaceae</taxon>
        <taxon>Tilletia</taxon>
    </lineage>
</organism>
<dbReference type="Pfam" id="PF00400">
    <property type="entry name" value="WD40"/>
    <property type="match status" value="5"/>
</dbReference>
<feature type="repeat" description="WD" evidence="5">
    <location>
        <begin position="196"/>
        <end position="229"/>
    </location>
</feature>
<evidence type="ECO:0008006" key="11">
    <source>
        <dbReference type="Google" id="ProtNLM"/>
    </source>
</evidence>
<reference evidence="9" key="1">
    <citation type="journal article" date="2023" name="PhytoFront">
        <title>Draft Genome Resources of Seven Strains of Tilletia horrida, Causal Agent of Kernel Smut of Rice.</title>
        <authorList>
            <person name="Khanal S."/>
            <person name="Antony Babu S."/>
            <person name="Zhou X.G."/>
        </authorList>
    </citation>
    <scope>NUCLEOTIDE SEQUENCE</scope>
    <source>
        <strain evidence="9">TX3</strain>
    </source>
</reference>
<feature type="compositionally biased region" description="Polar residues" evidence="6">
    <location>
        <begin position="512"/>
        <end position="536"/>
    </location>
</feature>
<dbReference type="InterPro" id="IPR011989">
    <property type="entry name" value="ARM-like"/>
</dbReference>
<dbReference type="SMART" id="SM00320">
    <property type="entry name" value="WD40"/>
    <property type="match status" value="6"/>
</dbReference>
<evidence type="ECO:0000256" key="4">
    <source>
        <dbReference type="ARBA" id="ARBA00022737"/>
    </source>
</evidence>
<feature type="domain" description="PUL" evidence="8">
    <location>
        <begin position="538"/>
        <end position="808"/>
    </location>
</feature>
<evidence type="ECO:0000256" key="5">
    <source>
        <dbReference type="PROSITE-ProRule" id="PRU00221"/>
    </source>
</evidence>
<keyword evidence="4" id="KW-0677">Repeat</keyword>
<dbReference type="Pfam" id="PF08324">
    <property type="entry name" value="PUL"/>
    <property type="match status" value="1"/>
</dbReference>
<dbReference type="InterPro" id="IPR036322">
    <property type="entry name" value="WD40_repeat_dom_sf"/>
</dbReference>
<dbReference type="PROSITE" id="PS50294">
    <property type="entry name" value="WD_REPEATS_REGION"/>
    <property type="match status" value="2"/>
</dbReference>
<feature type="region of interest" description="Disordered" evidence="6">
    <location>
        <begin position="343"/>
        <end position="371"/>
    </location>
</feature>
<evidence type="ECO:0000313" key="9">
    <source>
        <dbReference type="EMBL" id="KAK0528935.1"/>
    </source>
</evidence>
<evidence type="ECO:0000259" key="8">
    <source>
        <dbReference type="PROSITE" id="PS51396"/>
    </source>
</evidence>
<dbReference type="InterPro" id="IPR015155">
    <property type="entry name" value="PFU"/>
</dbReference>
<dbReference type="InterPro" id="IPR038122">
    <property type="entry name" value="PFU_sf"/>
</dbReference>
<feature type="compositionally biased region" description="Low complexity" evidence="6">
    <location>
        <begin position="489"/>
        <end position="502"/>
    </location>
</feature>
<evidence type="ECO:0000256" key="6">
    <source>
        <dbReference type="SAM" id="MobiDB-lite"/>
    </source>
</evidence>
<dbReference type="InterPro" id="IPR015943">
    <property type="entry name" value="WD40/YVTN_repeat-like_dom_sf"/>
</dbReference>
<proteinExistence type="predicted"/>
<feature type="domain" description="PFU" evidence="7">
    <location>
        <begin position="382"/>
        <end position="477"/>
    </location>
</feature>
<dbReference type="InterPro" id="IPR013535">
    <property type="entry name" value="PUL_dom"/>
</dbReference>
<dbReference type="GO" id="GO:0043130">
    <property type="term" value="F:ubiquitin binding"/>
    <property type="evidence" value="ECO:0007669"/>
    <property type="project" value="TreeGrafter"/>
</dbReference>
<gene>
    <name evidence="9" type="ORF">OC842_004396</name>
</gene>
<dbReference type="PROSITE" id="PS51394">
    <property type="entry name" value="PFU"/>
    <property type="match status" value="1"/>
</dbReference>
<dbReference type="GO" id="GO:0010992">
    <property type="term" value="P:ubiquitin recycling"/>
    <property type="evidence" value="ECO:0007669"/>
    <property type="project" value="TreeGrafter"/>
</dbReference>
<dbReference type="Pfam" id="PF09070">
    <property type="entry name" value="PFU"/>
    <property type="match status" value="1"/>
</dbReference>
<dbReference type="GO" id="GO:0005634">
    <property type="term" value="C:nucleus"/>
    <property type="evidence" value="ECO:0007669"/>
    <property type="project" value="TreeGrafter"/>
</dbReference>
<feature type="repeat" description="WD" evidence="5">
    <location>
        <begin position="244"/>
        <end position="276"/>
    </location>
</feature>
<name>A0AAN6GC46_9BASI</name>
<dbReference type="Gene3D" id="2.130.10.10">
    <property type="entry name" value="YVTN repeat-like/Quinoprotein amine dehydrogenase"/>
    <property type="match status" value="1"/>
</dbReference>
<dbReference type="PRINTS" id="PR00320">
    <property type="entry name" value="GPROTEINBRPT"/>
</dbReference>
<dbReference type="InterPro" id="IPR001680">
    <property type="entry name" value="WD40_rpt"/>
</dbReference>
<dbReference type="Gene3D" id="3.10.20.870">
    <property type="entry name" value="PFU (PLAA family ubiquitin binding), C-terminal domain"/>
    <property type="match status" value="1"/>
</dbReference>
<dbReference type="GO" id="GO:0043161">
    <property type="term" value="P:proteasome-mediated ubiquitin-dependent protein catabolic process"/>
    <property type="evidence" value="ECO:0007669"/>
    <property type="project" value="TreeGrafter"/>
</dbReference>
<evidence type="ECO:0000256" key="3">
    <source>
        <dbReference type="ARBA" id="ARBA00022574"/>
    </source>
</evidence>
<feature type="repeat" description="WD" evidence="5">
    <location>
        <begin position="154"/>
        <end position="188"/>
    </location>
</feature>
<dbReference type="PROSITE" id="PS51396">
    <property type="entry name" value="PUL"/>
    <property type="match status" value="1"/>
</dbReference>
<keyword evidence="2" id="KW-0963">Cytoplasm</keyword>
<protein>
    <recommendedName>
        <fullName evidence="11">PFU domain-containing protein</fullName>
    </recommendedName>
</protein>